<accession>A0A8J3BA95</accession>
<evidence type="ECO:0000313" key="2">
    <source>
        <dbReference type="EMBL" id="GGK06856.1"/>
    </source>
</evidence>
<feature type="region of interest" description="Disordered" evidence="1">
    <location>
        <begin position="1"/>
        <end position="31"/>
    </location>
</feature>
<reference evidence="2" key="1">
    <citation type="journal article" date="2014" name="Int. J. Syst. Evol. Microbiol.">
        <title>Complete genome sequence of Corynebacterium casei LMG S-19264T (=DSM 44701T), isolated from a smear-ripened cheese.</title>
        <authorList>
            <consortium name="US DOE Joint Genome Institute (JGI-PGF)"/>
            <person name="Walter F."/>
            <person name="Albersmeier A."/>
            <person name="Kalinowski J."/>
            <person name="Ruckert C."/>
        </authorList>
    </citation>
    <scope>NUCLEOTIDE SEQUENCE</scope>
    <source>
        <strain evidence="2">JCM 14719</strain>
    </source>
</reference>
<sequence length="127" mass="14455">MQQPPTNQKIANPKPPGEPQVKGPQMNDRDRANDVLATEKYLCHNYTIMAIEASHHRLHQDVLAILNETHQCQRRLFNLMFEKGWYKLEAAPAYEVQNAYQQYAGYRTQFPLLGAGGATTQPTAPMM</sequence>
<name>A0A8J3BA95_9BACI</name>
<dbReference type="Proteomes" id="UP000637720">
    <property type="component" value="Unassembled WGS sequence"/>
</dbReference>
<dbReference type="EMBL" id="BMOF01000058">
    <property type="protein sequence ID" value="GGK06856.1"/>
    <property type="molecule type" value="Genomic_DNA"/>
</dbReference>
<feature type="compositionally biased region" description="Polar residues" evidence="1">
    <location>
        <begin position="1"/>
        <end position="10"/>
    </location>
</feature>
<comment type="caution">
    <text evidence="2">The sequence shown here is derived from an EMBL/GenBank/DDBJ whole genome shotgun (WGS) entry which is preliminary data.</text>
</comment>
<dbReference type="InterPro" id="IPR012851">
    <property type="entry name" value="Spore_coat_CotF-like"/>
</dbReference>
<reference evidence="2" key="2">
    <citation type="submission" date="2020-09" db="EMBL/GenBank/DDBJ databases">
        <authorList>
            <person name="Sun Q."/>
            <person name="Ohkuma M."/>
        </authorList>
    </citation>
    <scope>NUCLEOTIDE SEQUENCE</scope>
    <source>
        <strain evidence="2">JCM 14719</strain>
    </source>
</reference>
<gene>
    <name evidence="2" type="primary">yusN</name>
    <name evidence="2" type="ORF">GCM10007043_21180</name>
</gene>
<proteinExistence type="predicted"/>
<evidence type="ECO:0000313" key="3">
    <source>
        <dbReference type="Proteomes" id="UP000637720"/>
    </source>
</evidence>
<organism evidence="2 3">
    <name type="scientific">Calditerricola satsumensis</name>
    <dbReference type="NCBI Taxonomy" id="373054"/>
    <lineage>
        <taxon>Bacteria</taxon>
        <taxon>Bacillati</taxon>
        <taxon>Bacillota</taxon>
        <taxon>Bacilli</taxon>
        <taxon>Bacillales</taxon>
        <taxon>Bacillaceae</taxon>
        <taxon>Calditerricola</taxon>
    </lineage>
</organism>
<evidence type="ECO:0008006" key="4">
    <source>
        <dbReference type="Google" id="ProtNLM"/>
    </source>
</evidence>
<dbReference type="RefSeq" id="WP_054671506.1">
    <property type="nucleotide sequence ID" value="NZ_BMOF01000058.1"/>
</dbReference>
<dbReference type="Pfam" id="PF07875">
    <property type="entry name" value="Coat_F"/>
    <property type="match status" value="1"/>
</dbReference>
<keyword evidence="3" id="KW-1185">Reference proteome</keyword>
<dbReference type="AlphaFoldDB" id="A0A8J3BA95"/>
<evidence type="ECO:0000256" key="1">
    <source>
        <dbReference type="SAM" id="MobiDB-lite"/>
    </source>
</evidence>
<protein>
    <recommendedName>
        <fullName evidence="4">Spore coat protein</fullName>
    </recommendedName>
</protein>